<feature type="transmembrane region" description="Helical" evidence="2">
    <location>
        <begin position="410"/>
        <end position="433"/>
    </location>
</feature>
<dbReference type="RefSeq" id="WP_155312056.1">
    <property type="nucleotide sequence ID" value="NZ_AP021879.1"/>
</dbReference>
<feature type="transmembrane region" description="Helical" evidence="2">
    <location>
        <begin position="550"/>
        <end position="568"/>
    </location>
</feature>
<feature type="transmembrane region" description="Helical" evidence="2">
    <location>
        <begin position="474"/>
        <end position="492"/>
    </location>
</feature>
<dbReference type="EMBL" id="AP021879">
    <property type="protein sequence ID" value="BBO91083.1"/>
    <property type="molecule type" value="Genomic_DNA"/>
</dbReference>
<feature type="transmembrane region" description="Helical" evidence="2">
    <location>
        <begin position="371"/>
        <end position="390"/>
    </location>
</feature>
<keyword evidence="2" id="KW-0472">Membrane</keyword>
<feature type="transmembrane region" description="Helical" evidence="2">
    <location>
        <begin position="445"/>
        <end position="462"/>
    </location>
</feature>
<sequence>MEDTDQSPFTLGNGNLKTDTTGNSFPDRYAIKEAGTDRVLTCLEAPNLQVIVKAGLTVATSAARKAPPGTIYLDGVAQVEPFLDHDRKVYNLDHHEGCVRAFTLATCEQALIMCVKGLDLRDREWKIFANEPDLDTILAIWIILNHQRVNNREAINRRALFALVRLEGVIDSLGLELRELSGLPADLLQKLMRVIDRLRTDELERKKAGEWTKTDYSEYTISVLRKLDQFLIKVGELDDFKGIEELARIELTNNRIAVVVASDLGIYELEPHLTKLYGNRLGWVALRKEKNNYTLRQMDLFMPVNLEDVYQRLNYTDPAVKGRMGVNRWGGSGDIGGSPRDLGTKLSPAEIVSACRDVIEKRSDIRHVKRFLLSALFCLSILFAAVATAQNWPPTLWLSRLSTGMRSQEFGYYSALLIVTLVTLAIVAFRRPWQFGIMLPAGKDWWRILPIAVICGLTGGMLTPDKTMFATDPYLAWALALVLLPLSLELLFRGLVHGMMAQLASIQDSESRWFFSGPTIGSTLLYAIAIGIQTLMLADGPIMTTLTSSLLIKAVLVAGMFGVAAGMIRERSHSILPAWLFHALAALTALLVYRLM</sequence>
<organism evidence="4 5">
    <name type="scientific">Desulfosarcina ovata subsp. ovata</name>
    <dbReference type="NCBI Taxonomy" id="2752305"/>
    <lineage>
        <taxon>Bacteria</taxon>
        <taxon>Pseudomonadati</taxon>
        <taxon>Thermodesulfobacteriota</taxon>
        <taxon>Desulfobacteria</taxon>
        <taxon>Desulfobacterales</taxon>
        <taxon>Desulfosarcinaceae</taxon>
        <taxon>Desulfosarcina</taxon>
    </lineage>
</organism>
<gene>
    <name evidence="4" type="ORF">DSCOOX_42630</name>
</gene>
<reference evidence="4 5" key="1">
    <citation type="submission" date="2019-11" db="EMBL/GenBank/DDBJ databases">
        <title>Comparative genomics of hydrocarbon-degrading Desulfosarcina strains.</title>
        <authorList>
            <person name="Watanabe M."/>
            <person name="Kojima H."/>
            <person name="Fukui M."/>
        </authorList>
    </citation>
    <scope>NUCLEOTIDE SEQUENCE [LARGE SCALE GENOMIC DNA]</scope>
    <source>
        <strain evidence="5">oXyS1</strain>
    </source>
</reference>
<feature type="transmembrane region" description="Helical" evidence="2">
    <location>
        <begin position="513"/>
        <end position="538"/>
    </location>
</feature>
<dbReference type="InterPro" id="IPR003675">
    <property type="entry name" value="Rce1/LyrA-like_dom"/>
</dbReference>
<keyword evidence="2" id="KW-1133">Transmembrane helix</keyword>
<evidence type="ECO:0000313" key="5">
    <source>
        <dbReference type="Proteomes" id="UP000422108"/>
    </source>
</evidence>
<dbReference type="GO" id="GO:0004175">
    <property type="term" value="F:endopeptidase activity"/>
    <property type="evidence" value="ECO:0007669"/>
    <property type="project" value="UniProtKB-ARBA"/>
</dbReference>
<dbReference type="Proteomes" id="UP000422108">
    <property type="component" value="Chromosome"/>
</dbReference>
<feature type="region of interest" description="Disordered" evidence="1">
    <location>
        <begin position="1"/>
        <end position="22"/>
    </location>
</feature>
<dbReference type="Pfam" id="PF02517">
    <property type="entry name" value="Rce1-like"/>
    <property type="match status" value="1"/>
</dbReference>
<name>A0A5K8AEF9_9BACT</name>
<evidence type="ECO:0000313" key="4">
    <source>
        <dbReference type="EMBL" id="BBO91083.1"/>
    </source>
</evidence>
<evidence type="ECO:0000259" key="3">
    <source>
        <dbReference type="Pfam" id="PF02517"/>
    </source>
</evidence>
<protein>
    <recommendedName>
        <fullName evidence="3">CAAX prenyl protease 2/Lysostaphin resistance protein A-like domain-containing protein</fullName>
    </recommendedName>
</protein>
<feature type="domain" description="CAAX prenyl protease 2/Lysostaphin resistance protein A-like" evidence="3">
    <location>
        <begin position="473"/>
        <end position="585"/>
    </location>
</feature>
<dbReference type="GO" id="GO:0080120">
    <property type="term" value="P:CAAX-box protein maturation"/>
    <property type="evidence" value="ECO:0007669"/>
    <property type="project" value="UniProtKB-ARBA"/>
</dbReference>
<dbReference type="AlphaFoldDB" id="A0A5K8AEF9"/>
<keyword evidence="5" id="KW-1185">Reference proteome</keyword>
<evidence type="ECO:0000256" key="2">
    <source>
        <dbReference type="SAM" id="Phobius"/>
    </source>
</evidence>
<accession>A0A5K8AEF9</accession>
<evidence type="ECO:0000256" key="1">
    <source>
        <dbReference type="SAM" id="MobiDB-lite"/>
    </source>
</evidence>
<keyword evidence="2" id="KW-0812">Transmembrane</keyword>
<feature type="transmembrane region" description="Helical" evidence="2">
    <location>
        <begin position="575"/>
        <end position="595"/>
    </location>
</feature>
<proteinExistence type="predicted"/>